<evidence type="ECO:0000256" key="5">
    <source>
        <dbReference type="ARBA" id="ARBA00022989"/>
    </source>
</evidence>
<evidence type="ECO:0000256" key="7">
    <source>
        <dbReference type="SAM" id="Phobius"/>
    </source>
</evidence>
<dbReference type="RefSeq" id="WP_017000076.1">
    <property type="nucleotide sequence ID" value="NZ_CABIVY010000006.1"/>
</dbReference>
<proteinExistence type="predicted"/>
<evidence type="ECO:0000256" key="3">
    <source>
        <dbReference type="ARBA" id="ARBA00022692"/>
    </source>
</evidence>
<evidence type="ECO:0000256" key="1">
    <source>
        <dbReference type="ARBA" id="ARBA00004651"/>
    </source>
</evidence>
<reference evidence="8" key="1">
    <citation type="journal article" date="2023" name="Antibiotics">
        <title>Prevalence and Molecular Characterization of Methicillin-Resistant Staphylococci (MRS) and Mammaliicocci (MRM) in Dromedary Camels from Algeria: First Detection of SCCmec-mecC Hybrid in Methicillin-Resistant Mammaliicoccus lentus.</title>
        <authorList>
            <person name="Belhout C."/>
            <person name="Boyen F."/>
            <person name="Vereecke N."/>
            <person name="Theuns S."/>
            <person name="Taibi N."/>
            <person name="Stegger M."/>
            <person name="de la Fe-Rodriguez P.Y."/>
            <person name="Bouayad L."/>
            <person name="Elgroud R."/>
            <person name="Butaye P."/>
        </authorList>
    </citation>
    <scope>NUCLEOTIDE SEQUENCE</scope>
    <source>
        <strain evidence="8">7048</strain>
    </source>
</reference>
<evidence type="ECO:0000313" key="8">
    <source>
        <dbReference type="EMBL" id="WHI59750.1"/>
    </source>
</evidence>
<sequence>MMRRLIKIILQVTLIYGITLLGMWLRELLHIPIAGSIVGLALLFCLLLFKVIPEHWIEVGANKLINVMVLFFVPSIVGIMDIANQIDPTYIFLAILIIISTSLVALSSGYVSEKLLKIKPSSKEDM</sequence>
<keyword evidence="2" id="KW-1003">Cell membrane</keyword>
<comment type="subcellular location">
    <subcellularLocation>
        <location evidence="1">Cell membrane</location>
        <topology evidence="1">Multi-pass membrane protein</topology>
    </subcellularLocation>
</comment>
<keyword evidence="3 7" id="KW-0812">Transmembrane</keyword>
<dbReference type="PANTHER" id="PTHR33931">
    <property type="entry name" value="HOLIN-LIKE PROTEIN CIDA-RELATED"/>
    <property type="match status" value="1"/>
</dbReference>
<feature type="transmembrane region" description="Helical" evidence="7">
    <location>
        <begin position="89"/>
        <end position="111"/>
    </location>
</feature>
<evidence type="ECO:0000313" key="9">
    <source>
        <dbReference type="Proteomes" id="UP001223261"/>
    </source>
</evidence>
<dbReference type="GO" id="GO:0005886">
    <property type="term" value="C:plasma membrane"/>
    <property type="evidence" value="ECO:0007669"/>
    <property type="project" value="UniProtKB-SubCell"/>
</dbReference>
<accession>A0AAX3W304</accession>
<organism evidence="8 9">
    <name type="scientific">Mammaliicoccus lentus</name>
    <name type="common">Staphylococcus lentus</name>
    <dbReference type="NCBI Taxonomy" id="42858"/>
    <lineage>
        <taxon>Bacteria</taxon>
        <taxon>Bacillati</taxon>
        <taxon>Bacillota</taxon>
        <taxon>Bacilli</taxon>
        <taxon>Bacillales</taxon>
        <taxon>Staphylococcaceae</taxon>
        <taxon>Mammaliicoccus</taxon>
    </lineage>
</organism>
<dbReference type="EMBL" id="CP118848">
    <property type="protein sequence ID" value="WHI59750.1"/>
    <property type="molecule type" value="Genomic_DNA"/>
</dbReference>
<gene>
    <name evidence="8" type="ORF">PYH69_13705</name>
</gene>
<dbReference type="Pfam" id="PF03788">
    <property type="entry name" value="LrgA"/>
    <property type="match status" value="1"/>
</dbReference>
<dbReference type="AlphaFoldDB" id="A0AAX3W304"/>
<feature type="transmembrane region" description="Helical" evidence="7">
    <location>
        <begin position="5"/>
        <end position="25"/>
    </location>
</feature>
<keyword evidence="6 7" id="KW-0472">Membrane</keyword>
<feature type="transmembrane region" description="Helical" evidence="7">
    <location>
        <begin position="31"/>
        <end position="52"/>
    </location>
</feature>
<keyword evidence="4" id="KW-0204">Cytolysis</keyword>
<dbReference type="PANTHER" id="PTHR33931:SF2">
    <property type="entry name" value="HOLIN-LIKE PROTEIN CIDA"/>
    <property type="match status" value="1"/>
</dbReference>
<protein>
    <submittedName>
        <fullName evidence="8">CidA/LrgA family protein</fullName>
    </submittedName>
</protein>
<name>A0AAX3W304_MAMLE</name>
<dbReference type="InterPro" id="IPR005538">
    <property type="entry name" value="LrgA/CidA"/>
</dbReference>
<evidence type="ECO:0000256" key="2">
    <source>
        <dbReference type="ARBA" id="ARBA00022475"/>
    </source>
</evidence>
<feature type="transmembrane region" description="Helical" evidence="7">
    <location>
        <begin position="64"/>
        <end position="83"/>
    </location>
</feature>
<evidence type="ECO:0000256" key="6">
    <source>
        <dbReference type="ARBA" id="ARBA00023136"/>
    </source>
</evidence>
<keyword evidence="5 7" id="KW-1133">Transmembrane helix</keyword>
<dbReference type="GO" id="GO:0031640">
    <property type="term" value="P:killing of cells of another organism"/>
    <property type="evidence" value="ECO:0007669"/>
    <property type="project" value="UniProtKB-KW"/>
</dbReference>
<dbReference type="Proteomes" id="UP001223261">
    <property type="component" value="Chromosome"/>
</dbReference>
<dbReference type="GeneID" id="99675509"/>
<evidence type="ECO:0000256" key="4">
    <source>
        <dbReference type="ARBA" id="ARBA00022852"/>
    </source>
</evidence>